<evidence type="ECO:0000256" key="2">
    <source>
        <dbReference type="ARBA" id="ARBA00010401"/>
    </source>
</evidence>
<name>A0A0H5QNC6_9EUKA</name>
<dbReference type="InterPro" id="IPR039741">
    <property type="entry name" value="UDP-sugar_pyrophosphorylase"/>
</dbReference>
<dbReference type="CDD" id="cd04193">
    <property type="entry name" value="UDPGlcNAc_PPase"/>
    <property type="match status" value="1"/>
</dbReference>
<evidence type="ECO:0000256" key="5">
    <source>
        <dbReference type="ARBA" id="ARBA00022695"/>
    </source>
</evidence>
<sequence length="487" mass="52643">MDSALSSLKQQFSQQSHVFNGIGKINAAQQHELIANLKAIDLKLVDQLCSVVKADAKGEVSSSISAKIEPFKNVTLAEKADSQTRANWKRKGLQMIADGKVAALLMAGGQGTRLGSDLPKGQYDIGLPSGKSMFQLQAERLQTLHNIATKAAEGSGTPSENVYGLDVAPQFIPWYIMTSPATNQPSIDFFESHDYFGYPKEYVFFFEQGTLPCLTTDGKLIMESFTTPSRSPNGNGGIYSALGDSGMLDDMKTRGVSHVFIYSVDNVLVQVADPEFIGYCALNNVDFGNKVLEKVDPSESVGVLAMKDGKAAVVEYSEMPGALAQAKNPDGSLVYRAANIAIHCVSVPFIDSAIATSIPYHVAHKKIPYIDSNGTLIKPDKNNGVKLEMFIFDGLALAKNPCAFMVKRQGNFSAVKNGPGKQLPDSPDTARDDVSQYHMSLIQAAGGSFTNPNDHKLCEISPLISYNGENLEPHVKGKVFTLPLHLK</sequence>
<dbReference type="GO" id="GO:0003977">
    <property type="term" value="F:UDP-N-acetylglucosamine diphosphorylase activity"/>
    <property type="evidence" value="ECO:0007669"/>
    <property type="project" value="UniProtKB-EC"/>
</dbReference>
<comment type="pathway">
    <text evidence="1">Nucleotide-sugar biosynthesis; UDP-N-acetyl-alpha-D-glucosamine biosynthesis; UDP-N-acetyl-alpha-D-glucosamine from N-acetyl-alpha-D-glucosamine 1-phosphate: step 1/1.</text>
</comment>
<dbReference type="InterPro" id="IPR029044">
    <property type="entry name" value="Nucleotide-diphossugar_trans"/>
</dbReference>
<evidence type="ECO:0000256" key="6">
    <source>
        <dbReference type="ARBA" id="ARBA00048493"/>
    </source>
</evidence>
<dbReference type="GO" id="GO:0006048">
    <property type="term" value="P:UDP-N-acetylglucosamine biosynthetic process"/>
    <property type="evidence" value="ECO:0007669"/>
    <property type="project" value="TreeGrafter"/>
</dbReference>
<dbReference type="EC" id="2.7.7.23" evidence="3"/>
<dbReference type="AlphaFoldDB" id="A0A0H5QNC6"/>
<evidence type="ECO:0000256" key="1">
    <source>
        <dbReference type="ARBA" id="ARBA00005208"/>
    </source>
</evidence>
<comment type="similarity">
    <text evidence="2">Belongs to the UDPGP type 1 family.</text>
</comment>
<organism evidence="7">
    <name type="scientific">Spongospora subterranea</name>
    <dbReference type="NCBI Taxonomy" id="70186"/>
    <lineage>
        <taxon>Eukaryota</taxon>
        <taxon>Sar</taxon>
        <taxon>Rhizaria</taxon>
        <taxon>Endomyxa</taxon>
        <taxon>Phytomyxea</taxon>
        <taxon>Plasmodiophorida</taxon>
        <taxon>Plasmodiophoridae</taxon>
        <taxon>Spongospora</taxon>
    </lineage>
</organism>
<dbReference type="PANTHER" id="PTHR11952">
    <property type="entry name" value="UDP- GLUCOSE PYROPHOSPHORYLASE"/>
    <property type="match status" value="1"/>
</dbReference>
<evidence type="ECO:0000256" key="3">
    <source>
        <dbReference type="ARBA" id="ARBA00012457"/>
    </source>
</evidence>
<keyword evidence="4" id="KW-0808">Transferase</keyword>
<dbReference type="PANTHER" id="PTHR11952:SF2">
    <property type="entry name" value="LD24639P"/>
    <property type="match status" value="1"/>
</dbReference>
<dbReference type="Gene3D" id="3.90.550.10">
    <property type="entry name" value="Spore Coat Polysaccharide Biosynthesis Protein SpsA, Chain A"/>
    <property type="match status" value="1"/>
</dbReference>
<evidence type="ECO:0000313" key="7">
    <source>
        <dbReference type="EMBL" id="CRZ03503.1"/>
    </source>
</evidence>
<dbReference type="InterPro" id="IPR002618">
    <property type="entry name" value="UDPGP_fam"/>
</dbReference>
<accession>A0A0H5QNC6</accession>
<keyword evidence="5" id="KW-0548">Nucleotidyltransferase</keyword>
<dbReference type="EMBL" id="HACM01003061">
    <property type="protein sequence ID" value="CRZ03503.1"/>
    <property type="molecule type" value="Transcribed_RNA"/>
</dbReference>
<proteinExistence type="inferred from homology"/>
<evidence type="ECO:0000256" key="4">
    <source>
        <dbReference type="ARBA" id="ARBA00022679"/>
    </source>
</evidence>
<dbReference type="Pfam" id="PF01704">
    <property type="entry name" value="UDPGP"/>
    <property type="match status" value="1"/>
</dbReference>
<reference evidence="7" key="1">
    <citation type="submission" date="2015-04" db="EMBL/GenBank/DDBJ databases">
        <title>The genome sequence of the plant pathogenic Rhizarian Plasmodiophora brassicae reveals insights in its biotrophic life cycle and the origin of chitin synthesis.</title>
        <authorList>
            <person name="Schwelm A."/>
            <person name="Fogelqvist J."/>
            <person name="Knaust A."/>
            <person name="Julke S."/>
            <person name="Lilja T."/>
            <person name="Dhandapani V."/>
            <person name="Bonilla-Rosso G."/>
            <person name="Karlsson M."/>
            <person name="Shevchenko A."/>
            <person name="Choi S.R."/>
            <person name="Kim H.G."/>
            <person name="Park J.Y."/>
            <person name="Lim Y.P."/>
            <person name="Ludwig-Muller J."/>
            <person name="Dixelius C."/>
        </authorList>
    </citation>
    <scope>NUCLEOTIDE SEQUENCE</scope>
    <source>
        <tissue evidence="7">Potato root galls</tissue>
    </source>
</reference>
<comment type="catalytic activity">
    <reaction evidence="6">
        <text>N-acetyl-alpha-D-glucosamine 1-phosphate + UTP + H(+) = UDP-N-acetyl-alpha-D-glucosamine + diphosphate</text>
        <dbReference type="Rhea" id="RHEA:13509"/>
        <dbReference type="ChEBI" id="CHEBI:15378"/>
        <dbReference type="ChEBI" id="CHEBI:33019"/>
        <dbReference type="ChEBI" id="CHEBI:46398"/>
        <dbReference type="ChEBI" id="CHEBI:57705"/>
        <dbReference type="ChEBI" id="CHEBI:57776"/>
        <dbReference type="EC" id="2.7.7.23"/>
    </reaction>
</comment>
<protein>
    <recommendedName>
        <fullName evidence="3">UDP-N-acetylglucosamine diphosphorylase</fullName>
        <ecNumber evidence="3">2.7.7.23</ecNumber>
    </recommendedName>
</protein>
<dbReference type="SUPFAM" id="SSF53448">
    <property type="entry name" value="Nucleotide-diphospho-sugar transferases"/>
    <property type="match status" value="1"/>
</dbReference>